<proteinExistence type="predicted"/>
<dbReference type="Proteomes" id="UP000051936">
    <property type="component" value="Unassembled WGS sequence"/>
</dbReference>
<keyword evidence="2" id="KW-1185">Reference proteome</keyword>
<evidence type="ECO:0008006" key="3">
    <source>
        <dbReference type="Google" id="ProtNLM"/>
    </source>
</evidence>
<accession>A0A0R3E167</accession>
<protein>
    <recommendedName>
        <fullName evidence="3">AbiV family abortive infection protein</fullName>
    </recommendedName>
</protein>
<dbReference type="AlphaFoldDB" id="A0A0R3E167"/>
<dbReference type="STRING" id="989370.AOQ71_07180"/>
<evidence type="ECO:0000313" key="2">
    <source>
        <dbReference type="Proteomes" id="UP000051936"/>
    </source>
</evidence>
<name>A0A0R3E167_9BRAD</name>
<dbReference type="Pfam" id="PF18728">
    <property type="entry name" value="HEPN_AbiV"/>
    <property type="match status" value="1"/>
</dbReference>
<sequence>MEMRVADSKADENEASLDVLLQGAEKTFTNAEQLFFEAELLAKAGAVARALCLHQISLEECSKVNTLGVWAVSLILDLEVNQKKVLAAFARHSSKNKSNAYMLEPSEDELAARARGDWDAAREAFRKTQDDFHDGSNRNKNASFYVDWLDGEFVAPSERITKKMLEEITERNAEFLGYAHNSLKMLRTLTASPDVIRDLLSGFVAESERLRAEEPDNLEEAMETMLSAFLEAGKAKLGDRAKTTS</sequence>
<evidence type="ECO:0000313" key="1">
    <source>
        <dbReference type="EMBL" id="KRQ15915.1"/>
    </source>
</evidence>
<dbReference type="EMBL" id="LJYG01000032">
    <property type="protein sequence ID" value="KRQ15915.1"/>
    <property type="molecule type" value="Genomic_DNA"/>
</dbReference>
<dbReference type="InterPro" id="IPR030987">
    <property type="entry name" value="AbiV"/>
</dbReference>
<organism evidence="1 2">
    <name type="scientific">Bradyrhizobium manausense</name>
    <dbReference type="NCBI Taxonomy" id="989370"/>
    <lineage>
        <taxon>Bacteria</taxon>
        <taxon>Pseudomonadati</taxon>
        <taxon>Pseudomonadota</taxon>
        <taxon>Alphaproteobacteria</taxon>
        <taxon>Hyphomicrobiales</taxon>
        <taxon>Nitrobacteraceae</taxon>
        <taxon>Bradyrhizobium</taxon>
    </lineage>
</organism>
<comment type="caution">
    <text evidence="1">The sequence shown here is derived from an EMBL/GenBank/DDBJ whole genome shotgun (WGS) entry which is preliminary data.</text>
</comment>
<gene>
    <name evidence="1" type="ORF">AOQ71_07180</name>
</gene>
<reference evidence="1 2" key="1">
    <citation type="submission" date="2015-09" db="EMBL/GenBank/DDBJ databases">
        <title>Draft Genome Sequence of Bradyrhizobium manausense Strain BR 3351T, a Novel Symbiotic Nitrogen-Fixing Alphaproteobacterium Isolated from Brazilian Amazon Rain Forest.</title>
        <authorList>
            <person name="De Araujo J.L."/>
            <person name="Zilli J.E."/>
        </authorList>
    </citation>
    <scope>NUCLEOTIDE SEQUENCE [LARGE SCALE GENOMIC DNA]</scope>
    <source>
        <strain evidence="1 2">BR3351</strain>
    </source>
</reference>
<dbReference type="NCBIfam" id="TIGR04498">
    <property type="entry name" value="AbiV_defense"/>
    <property type="match status" value="1"/>
</dbReference>